<dbReference type="InParanoid" id="A0A1Y2DMY1"/>
<dbReference type="EMBL" id="MCFJ01000011">
    <property type="protein sequence ID" value="ORY60611.1"/>
    <property type="molecule type" value="Genomic_DNA"/>
</dbReference>
<organism evidence="2 3">
    <name type="scientific">Pseudomassariella vexata</name>
    <dbReference type="NCBI Taxonomy" id="1141098"/>
    <lineage>
        <taxon>Eukaryota</taxon>
        <taxon>Fungi</taxon>
        <taxon>Dikarya</taxon>
        <taxon>Ascomycota</taxon>
        <taxon>Pezizomycotina</taxon>
        <taxon>Sordariomycetes</taxon>
        <taxon>Xylariomycetidae</taxon>
        <taxon>Amphisphaeriales</taxon>
        <taxon>Pseudomassariaceae</taxon>
        <taxon>Pseudomassariella</taxon>
    </lineage>
</organism>
<feature type="region of interest" description="Disordered" evidence="1">
    <location>
        <begin position="67"/>
        <end position="112"/>
    </location>
</feature>
<evidence type="ECO:0000256" key="1">
    <source>
        <dbReference type="SAM" id="MobiDB-lite"/>
    </source>
</evidence>
<dbReference type="AlphaFoldDB" id="A0A1Y2DMY1"/>
<feature type="region of interest" description="Disordered" evidence="1">
    <location>
        <begin position="1"/>
        <end position="53"/>
    </location>
</feature>
<reference evidence="2 3" key="1">
    <citation type="submission" date="2016-07" db="EMBL/GenBank/DDBJ databases">
        <title>Pervasive Adenine N6-methylation of Active Genes in Fungi.</title>
        <authorList>
            <consortium name="DOE Joint Genome Institute"/>
            <person name="Mondo S.J."/>
            <person name="Dannebaum R.O."/>
            <person name="Kuo R.C."/>
            <person name="Labutti K."/>
            <person name="Haridas S."/>
            <person name="Kuo A."/>
            <person name="Salamov A."/>
            <person name="Ahrendt S.R."/>
            <person name="Lipzen A."/>
            <person name="Sullivan W."/>
            <person name="Andreopoulos W.B."/>
            <person name="Clum A."/>
            <person name="Lindquist E."/>
            <person name="Daum C."/>
            <person name="Ramamoorthy G.K."/>
            <person name="Gryganskyi A."/>
            <person name="Culley D."/>
            <person name="Magnuson J.K."/>
            <person name="James T.Y."/>
            <person name="O'Malley M.A."/>
            <person name="Stajich J.E."/>
            <person name="Spatafora J.W."/>
            <person name="Visel A."/>
            <person name="Grigoriev I.V."/>
        </authorList>
    </citation>
    <scope>NUCLEOTIDE SEQUENCE [LARGE SCALE GENOMIC DNA]</scope>
    <source>
        <strain evidence="2 3">CBS 129021</strain>
    </source>
</reference>
<dbReference type="RefSeq" id="XP_040712838.1">
    <property type="nucleotide sequence ID" value="XM_040858608.1"/>
</dbReference>
<evidence type="ECO:0000313" key="3">
    <source>
        <dbReference type="Proteomes" id="UP000193689"/>
    </source>
</evidence>
<keyword evidence="3" id="KW-1185">Reference proteome</keyword>
<feature type="compositionally biased region" description="Acidic residues" evidence="1">
    <location>
        <begin position="99"/>
        <end position="110"/>
    </location>
</feature>
<proteinExistence type="predicted"/>
<feature type="compositionally biased region" description="Basic and acidic residues" evidence="1">
    <location>
        <begin position="87"/>
        <end position="98"/>
    </location>
</feature>
<gene>
    <name evidence="2" type="ORF">BCR38DRAFT_411750</name>
</gene>
<dbReference type="GeneID" id="63774820"/>
<accession>A0A1Y2DMY1</accession>
<sequence length="125" mass="13825">MHQGKQQKVYSFHHAGQPDGTEQQQNRDCDDDLMSGRLRGKSPRRDRPPGLVGCVLEDGFSRALVGKAEYEDEDPDVVNVVASGGSSDKDECEPRQDTQEGEGDYGEDEDLKLAFGVDVHGRNYV</sequence>
<protein>
    <submittedName>
        <fullName evidence="2">Uncharacterized protein</fullName>
    </submittedName>
</protein>
<dbReference type="Proteomes" id="UP000193689">
    <property type="component" value="Unassembled WGS sequence"/>
</dbReference>
<evidence type="ECO:0000313" key="2">
    <source>
        <dbReference type="EMBL" id="ORY60611.1"/>
    </source>
</evidence>
<comment type="caution">
    <text evidence="2">The sequence shown here is derived from an EMBL/GenBank/DDBJ whole genome shotgun (WGS) entry which is preliminary data.</text>
</comment>
<name>A0A1Y2DMY1_9PEZI</name>